<gene>
    <name evidence="1" type="ORF">DCF15_23030</name>
</gene>
<feature type="non-terminal residue" evidence="1">
    <location>
        <position position="118"/>
    </location>
</feature>
<proteinExistence type="predicted"/>
<organism evidence="1 2">
    <name type="scientific">Phormidesmis priestleyi</name>
    <dbReference type="NCBI Taxonomy" id="268141"/>
    <lineage>
        <taxon>Bacteria</taxon>
        <taxon>Bacillati</taxon>
        <taxon>Cyanobacteriota</taxon>
        <taxon>Cyanophyceae</taxon>
        <taxon>Leptolyngbyales</taxon>
        <taxon>Leptolyngbyaceae</taxon>
        <taxon>Phormidesmis</taxon>
    </lineage>
</organism>
<accession>A0A2W4Y5F8</accession>
<dbReference type="AlphaFoldDB" id="A0A2W4Y5F8"/>
<reference evidence="2" key="1">
    <citation type="submission" date="2018-04" db="EMBL/GenBank/DDBJ databases">
        <authorList>
            <person name="Cornet L."/>
        </authorList>
    </citation>
    <scope>NUCLEOTIDE SEQUENCE [LARGE SCALE GENOMIC DNA]</scope>
</reference>
<evidence type="ECO:0000313" key="1">
    <source>
        <dbReference type="EMBL" id="PZO42235.1"/>
    </source>
</evidence>
<protein>
    <submittedName>
        <fullName evidence="1">Uncharacterized protein</fullName>
    </submittedName>
</protein>
<sequence>MKLSKAFTDTVSKFDLTGVVLAGAADVSVSLISRFRGGKPIRTDGLEKILESLDDQAFGYLLEQIASSRGFHVVLQEPPTISELVQDLDPDETAALLFALAEKVRQEGKPKSEPKVLA</sequence>
<reference evidence="1 2" key="2">
    <citation type="submission" date="2018-06" db="EMBL/GenBank/DDBJ databases">
        <title>Metagenomic assembly of (sub)arctic Cyanobacteria and their associated microbiome from non-axenic cultures.</title>
        <authorList>
            <person name="Baurain D."/>
        </authorList>
    </citation>
    <scope>NUCLEOTIDE SEQUENCE [LARGE SCALE GENOMIC DNA]</scope>
    <source>
        <strain evidence="1">ULC027bin1</strain>
    </source>
</reference>
<comment type="caution">
    <text evidence="1">The sequence shown here is derived from an EMBL/GenBank/DDBJ whole genome shotgun (WGS) entry which is preliminary data.</text>
</comment>
<evidence type="ECO:0000313" key="2">
    <source>
        <dbReference type="Proteomes" id="UP000249794"/>
    </source>
</evidence>
<dbReference type="Proteomes" id="UP000249794">
    <property type="component" value="Unassembled WGS sequence"/>
</dbReference>
<name>A0A2W4Y5F8_9CYAN</name>
<dbReference type="EMBL" id="QBMP01000433">
    <property type="protein sequence ID" value="PZO42235.1"/>
    <property type="molecule type" value="Genomic_DNA"/>
</dbReference>